<comment type="caution">
    <text evidence="2">The sequence shown here is derived from an EMBL/GenBank/DDBJ whole genome shotgun (WGS) entry which is preliminary data.</text>
</comment>
<proteinExistence type="predicted"/>
<evidence type="ECO:0008006" key="4">
    <source>
        <dbReference type="Google" id="ProtNLM"/>
    </source>
</evidence>
<reference evidence="2 3" key="1">
    <citation type="submission" date="2024-02" db="EMBL/GenBank/DDBJ databases">
        <title>Rubritalea halochordaticola NBRC 107102.</title>
        <authorList>
            <person name="Ichikawa N."/>
            <person name="Katano-Makiyama Y."/>
            <person name="Hidaka K."/>
        </authorList>
    </citation>
    <scope>NUCLEOTIDE SEQUENCE [LARGE SCALE GENOMIC DNA]</scope>
    <source>
        <strain evidence="2 3">NBRC 107102</strain>
    </source>
</reference>
<gene>
    <name evidence="2" type="ORF">Rhal01_02713</name>
</gene>
<keyword evidence="1" id="KW-0732">Signal</keyword>
<evidence type="ECO:0000256" key="1">
    <source>
        <dbReference type="SAM" id="SignalP"/>
    </source>
</evidence>
<protein>
    <recommendedName>
        <fullName evidence="4">Thioredoxin family protein</fullName>
    </recommendedName>
</protein>
<name>A0ABP9V1G2_9BACT</name>
<accession>A0ABP9V1G2</accession>
<feature type="chain" id="PRO_5046807539" description="Thioredoxin family protein" evidence="1">
    <location>
        <begin position="19"/>
        <end position="56"/>
    </location>
</feature>
<sequence>MKAMCVLMSLCMAMTTLAGFKIPSGVYEHTEMKEAIAEAKEENLPLVFIYTDKGTT</sequence>
<organism evidence="2 3">
    <name type="scientific">Rubritalea halochordaticola</name>
    <dbReference type="NCBI Taxonomy" id="714537"/>
    <lineage>
        <taxon>Bacteria</taxon>
        <taxon>Pseudomonadati</taxon>
        <taxon>Verrucomicrobiota</taxon>
        <taxon>Verrucomicrobiia</taxon>
        <taxon>Verrucomicrobiales</taxon>
        <taxon>Rubritaleaceae</taxon>
        <taxon>Rubritalea</taxon>
    </lineage>
</organism>
<evidence type="ECO:0000313" key="2">
    <source>
        <dbReference type="EMBL" id="GAA5496529.1"/>
    </source>
</evidence>
<dbReference type="EMBL" id="BAABRL010000008">
    <property type="protein sequence ID" value="GAA5496529.1"/>
    <property type="molecule type" value="Genomic_DNA"/>
</dbReference>
<dbReference type="Proteomes" id="UP001424741">
    <property type="component" value="Unassembled WGS sequence"/>
</dbReference>
<evidence type="ECO:0000313" key="3">
    <source>
        <dbReference type="Proteomes" id="UP001424741"/>
    </source>
</evidence>
<feature type="signal peptide" evidence="1">
    <location>
        <begin position="1"/>
        <end position="18"/>
    </location>
</feature>
<keyword evidence="3" id="KW-1185">Reference proteome</keyword>